<sequence length="341" mass="37744">MEQRKRLIPEIECYEEFTTGDIRWLPYVMFFNRTDFTSSALNTDSAGFRVTHGPAGPASLDALPDGPVNVLLGASPAFGFGSSSDHKTISSFLSNGPSGTPWLNFGAPALNSTQELILFMLHRHELPQPRDVVVFSGLNNLITAGLPNSDKGYGQFFFSGEFFTQLGVPEMAHPQWGQSALARVAEKVGLRGKRAEPEPKTPSVEERIDIAIRNLRRDLDVLRDVVTPTGARLHFALQPTLPWTGKPYSTEEKLLIEADEKDEERAAMWALFNAAVDPAVHKEYAGLIEKFCADRDIPFIDTNKAVAEKVTAEQWIFFDKVHLTDDGNELVAAIITAELDL</sequence>
<evidence type="ECO:0008006" key="3">
    <source>
        <dbReference type="Google" id="ProtNLM"/>
    </source>
</evidence>
<dbReference type="Gene3D" id="3.40.50.1110">
    <property type="entry name" value="SGNH hydrolase"/>
    <property type="match status" value="1"/>
</dbReference>
<reference evidence="1 2" key="1">
    <citation type="submission" date="2019-02" db="EMBL/GenBank/DDBJ databases">
        <title>Genomic Encyclopedia of Type Strains, Phase IV (KMG-IV): sequencing the most valuable type-strain genomes for metagenomic binning, comparative biology and taxonomic classification.</title>
        <authorList>
            <person name="Goeker M."/>
        </authorList>
    </citation>
    <scope>NUCLEOTIDE SEQUENCE [LARGE SCALE GENOMIC DNA]</scope>
    <source>
        <strain evidence="1 2">DSM 101727</strain>
    </source>
</reference>
<dbReference type="AlphaFoldDB" id="A0A4V2ERE1"/>
<name>A0A4V2ERE1_9PSEU</name>
<comment type="caution">
    <text evidence="1">The sequence shown here is derived from an EMBL/GenBank/DDBJ whole genome shotgun (WGS) entry which is preliminary data.</text>
</comment>
<dbReference type="RefSeq" id="WP_242613785.1">
    <property type="nucleotide sequence ID" value="NZ_SGWQ01000016.1"/>
</dbReference>
<dbReference type="EMBL" id="SGWQ01000016">
    <property type="protein sequence ID" value="RZS30532.1"/>
    <property type="molecule type" value="Genomic_DNA"/>
</dbReference>
<dbReference type="SUPFAM" id="SSF52266">
    <property type="entry name" value="SGNH hydrolase"/>
    <property type="match status" value="1"/>
</dbReference>
<gene>
    <name evidence="1" type="ORF">EV193_11652</name>
</gene>
<proteinExistence type="predicted"/>
<dbReference type="InterPro" id="IPR036514">
    <property type="entry name" value="SGNH_hydro_sf"/>
</dbReference>
<keyword evidence="2" id="KW-1185">Reference proteome</keyword>
<evidence type="ECO:0000313" key="1">
    <source>
        <dbReference type="EMBL" id="RZS30532.1"/>
    </source>
</evidence>
<dbReference type="Proteomes" id="UP000294257">
    <property type="component" value="Unassembled WGS sequence"/>
</dbReference>
<evidence type="ECO:0000313" key="2">
    <source>
        <dbReference type="Proteomes" id="UP000294257"/>
    </source>
</evidence>
<organism evidence="1 2">
    <name type="scientific">Herbihabitans rhizosphaerae</name>
    <dbReference type="NCBI Taxonomy" id="1872711"/>
    <lineage>
        <taxon>Bacteria</taxon>
        <taxon>Bacillati</taxon>
        <taxon>Actinomycetota</taxon>
        <taxon>Actinomycetes</taxon>
        <taxon>Pseudonocardiales</taxon>
        <taxon>Pseudonocardiaceae</taxon>
        <taxon>Herbihabitans</taxon>
    </lineage>
</organism>
<protein>
    <recommendedName>
        <fullName evidence="3">GDSL-like lipase/acylhydrolase family protein</fullName>
    </recommendedName>
</protein>
<accession>A0A4V2ERE1</accession>